<gene>
    <name evidence="1" type="ORF">CPELLU_LOCUS8867</name>
</gene>
<protein>
    <submittedName>
        <fullName evidence="1">24557_t:CDS:1</fullName>
    </submittedName>
</protein>
<name>A0A9N9DHE9_9GLOM</name>
<reference evidence="1" key="1">
    <citation type="submission" date="2021-06" db="EMBL/GenBank/DDBJ databases">
        <authorList>
            <person name="Kallberg Y."/>
            <person name="Tangrot J."/>
            <person name="Rosling A."/>
        </authorList>
    </citation>
    <scope>NUCLEOTIDE SEQUENCE</scope>
    <source>
        <strain evidence="1">FL966</strain>
    </source>
</reference>
<evidence type="ECO:0000313" key="1">
    <source>
        <dbReference type="EMBL" id="CAG8641221.1"/>
    </source>
</evidence>
<dbReference type="EMBL" id="CAJVQA010006469">
    <property type="protein sequence ID" value="CAG8641221.1"/>
    <property type="molecule type" value="Genomic_DNA"/>
</dbReference>
<dbReference type="InterPro" id="IPR013083">
    <property type="entry name" value="Znf_RING/FYVE/PHD"/>
</dbReference>
<dbReference type="CDD" id="cd16448">
    <property type="entry name" value="RING-H2"/>
    <property type="match status" value="1"/>
</dbReference>
<comment type="caution">
    <text evidence="1">The sequence shown here is derived from an EMBL/GenBank/DDBJ whole genome shotgun (WGS) entry which is preliminary data.</text>
</comment>
<sequence>MSNELLSEGELTKKYPKRVELLKALEINILKGHPNSLVNNITILELENCHEYNEEILLNLPKTFITLVCNHILHHNCLEKSNKDKQKTCSICFINNEETTSTEVQDINMSEAVEDEGEETSNLTGCLIKELSMLSKPIDNNDRENKSKESKPITLLQLYYNANWTEKH</sequence>
<accession>A0A9N9DHE9</accession>
<organism evidence="1 2">
    <name type="scientific">Cetraspora pellucida</name>
    <dbReference type="NCBI Taxonomy" id="1433469"/>
    <lineage>
        <taxon>Eukaryota</taxon>
        <taxon>Fungi</taxon>
        <taxon>Fungi incertae sedis</taxon>
        <taxon>Mucoromycota</taxon>
        <taxon>Glomeromycotina</taxon>
        <taxon>Glomeromycetes</taxon>
        <taxon>Diversisporales</taxon>
        <taxon>Gigasporaceae</taxon>
        <taxon>Cetraspora</taxon>
    </lineage>
</organism>
<proteinExistence type="predicted"/>
<evidence type="ECO:0000313" key="2">
    <source>
        <dbReference type="Proteomes" id="UP000789759"/>
    </source>
</evidence>
<keyword evidence="2" id="KW-1185">Reference proteome</keyword>
<dbReference type="OrthoDB" id="411372at2759"/>
<dbReference type="Gene3D" id="3.30.40.10">
    <property type="entry name" value="Zinc/RING finger domain, C3HC4 (zinc finger)"/>
    <property type="match status" value="1"/>
</dbReference>
<dbReference type="AlphaFoldDB" id="A0A9N9DHE9"/>
<feature type="non-terminal residue" evidence="1">
    <location>
        <position position="1"/>
    </location>
</feature>
<dbReference type="SUPFAM" id="SSF57850">
    <property type="entry name" value="RING/U-box"/>
    <property type="match status" value="1"/>
</dbReference>
<dbReference type="Proteomes" id="UP000789759">
    <property type="component" value="Unassembled WGS sequence"/>
</dbReference>